<feature type="domain" description="HTH myb-type" evidence="3">
    <location>
        <begin position="72"/>
        <end position="120"/>
    </location>
</feature>
<evidence type="ECO:0000259" key="3">
    <source>
        <dbReference type="PROSITE" id="PS51294"/>
    </source>
</evidence>
<dbReference type="InterPro" id="IPR009057">
    <property type="entry name" value="Homeodomain-like_sf"/>
</dbReference>
<gene>
    <name evidence="4" type="ORF">M9Y10_009602</name>
</gene>
<evidence type="ECO:0000313" key="4">
    <source>
        <dbReference type="EMBL" id="KAK8866636.1"/>
    </source>
</evidence>
<dbReference type="Proteomes" id="UP001470230">
    <property type="component" value="Unassembled WGS sequence"/>
</dbReference>
<dbReference type="PANTHER" id="PTHR45614">
    <property type="entry name" value="MYB PROTEIN-RELATED"/>
    <property type="match status" value="1"/>
</dbReference>
<evidence type="ECO:0000313" key="5">
    <source>
        <dbReference type="Proteomes" id="UP001470230"/>
    </source>
</evidence>
<dbReference type="PROSITE" id="PS50090">
    <property type="entry name" value="MYB_LIKE"/>
    <property type="match status" value="2"/>
</dbReference>
<dbReference type="InterPro" id="IPR001005">
    <property type="entry name" value="SANT/Myb"/>
</dbReference>
<reference evidence="4 5" key="1">
    <citation type="submission" date="2024-04" db="EMBL/GenBank/DDBJ databases">
        <title>Tritrichomonas musculus Genome.</title>
        <authorList>
            <person name="Alves-Ferreira E."/>
            <person name="Grigg M."/>
            <person name="Lorenzi H."/>
            <person name="Galac M."/>
        </authorList>
    </citation>
    <scope>NUCLEOTIDE SEQUENCE [LARGE SCALE GENOMIC DNA]</scope>
    <source>
        <strain evidence="4 5">EAF2021</strain>
    </source>
</reference>
<protein>
    <recommendedName>
        <fullName evidence="6">Myb-like DNA-binding domain containing protein</fullName>
    </recommendedName>
</protein>
<comment type="caution">
    <text evidence="4">The sequence shown here is derived from an EMBL/GenBank/DDBJ whole genome shotgun (WGS) entry which is preliminary data.</text>
</comment>
<evidence type="ECO:0008006" key="6">
    <source>
        <dbReference type="Google" id="ProtNLM"/>
    </source>
</evidence>
<dbReference type="InterPro" id="IPR017930">
    <property type="entry name" value="Myb_dom"/>
</dbReference>
<feature type="domain" description="Myb-like" evidence="2">
    <location>
        <begin position="14"/>
        <end position="65"/>
    </location>
</feature>
<feature type="compositionally biased region" description="Basic and acidic residues" evidence="1">
    <location>
        <begin position="131"/>
        <end position="148"/>
    </location>
</feature>
<dbReference type="PANTHER" id="PTHR45614:SF253">
    <property type="entry name" value="CHROMOSOME UNDETERMINED SCAFFOLD_38, WHOLE GENOME SHOTGUN SEQUENCE"/>
    <property type="match status" value="1"/>
</dbReference>
<dbReference type="CDD" id="cd00167">
    <property type="entry name" value="SANT"/>
    <property type="match status" value="2"/>
</dbReference>
<sequence>MNWVISQSPLSKKQTSMIRRKFTQEEDTKLCQLVNQYGAKKWDQIAKMMPGRTGRQCRDRYRNYLIPGFFNGQWSQEEDELLHEKFNQMGRQWARMMQFFPGRSANSLKNRWNYFVCRLNQEQNQNQESKNTNDESNEKNDKNPKEEIEMANDEIPENENPGKDNLQEQNDQTLNQPNTELNETSQPETEERIIYGVNASTQTNESDFLNMT</sequence>
<feature type="region of interest" description="Disordered" evidence="1">
    <location>
        <begin position="123"/>
        <end position="191"/>
    </location>
</feature>
<organism evidence="4 5">
    <name type="scientific">Tritrichomonas musculus</name>
    <dbReference type="NCBI Taxonomy" id="1915356"/>
    <lineage>
        <taxon>Eukaryota</taxon>
        <taxon>Metamonada</taxon>
        <taxon>Parabasalia</taxon>
        <taxon>Tritrichomonadida</taxon>
        <taxon>Tritrichomonadidae</taxon>
        <taxon>Tritrichomonas</taxon>
    </lineage>
</organism>
<dbReference type="SUPFAM" id="SSF46689">
    <property type="entry name" value="Homeodomain-like"/>
    <property type="match status" value="1"/>
</dbReference>
<dbReference type="EMBL" id="JAPFFF010000015">
    <property type="protein sequence ID" value="KAK8866636.1"/>
    <property type="molecule type" value="Genomic_DNA"/>
</dbReference>
<dbReference type="Gene3D" id="1.10.10.60">
    <property type="entry name" value="Homeodomain-like"/>
    <property type="match status" value="2"/>
</dbReference>
<dbReference type="Pfam" id="PF00249">
    <property type="entry name" value="Myb_DNA-binding"/>
    <property type="match status" value="2"/>
</dbReference>
<dbReference type="InterPro" id="IPR050560">
    <property type="entry name" value="MYB_TF"/>
</dbReference>
<dbReference type="SMART" id="SM00717">
    <property type="entry name" value="SANT"/>
    <property type="match status" value="2"/>
</dbReference>
<feature type="domain" description="HTH myb-type" evidence="3">
    <location>
        <begin position="19"/>
        <end position="69"/>
    </location>
</feature>
<keyword evidence="5" id="KW-1185">Reference proteome</keyword>
<dbReference type="PROSITE" id="PS51294">
    <property type="entry name" value="HTH_MYB"/>
    <property type="match status" value="2"/>
</dbReference>
<proteinExistence type="predicted"/>
<feature type="domain" description="Myb-like" evidence="2">
    <location>
        <begin position="72"/>
        <end position="116"/>
    </location>
</feature>
<evidence type="ECO:0000259" key="2">
    <source>
        <dbReference type="PROSITE" id="PS50090"/>
    </source>
</evidence>
<evidence type="ECO:0000256" key="1">
    <source>
        <dbReference type="SAM" id="MobiDB-lite"/>
    </source>
</evidence>
<name>A0ABR2IR65_9EUKA</name>
<accession>A0ABR2IR65</accession>
<feature type="compositionally biased region" description="Polar residues" evidence="1">
    <location>
        <begin position="167"/>
        <end position="187"/>
    </location>
</feature>